<comment type="subcellular location">
    <subcellularLocation>
        <location evidence="1">Membrane</location>
        <topology evidence="1">Multi-pass membrane protein</topology>
    </subcellularLocation>
</comment>
<protein>
    <submittedName>
        <fullName evidence="9">Cytochrome c biogenesis protein CcdA</fullName>
    </submittedName>
</protein>
<sequence length="247" mass="25682">MAIDIGYATALGAGALSFLSPCVLPLVPPYLCYMAGVSVEDFRGDGTQVVSTKRAALLGASLAFVLGFTTVFVALGAGATTIGQFLRAWQEPLAIAAGIVIILMGLNFLGILRIPLLSREARFQSNARPATVVGAYLMGLAFAFGWTPCIGPVLGPILTLAGGRGTVADGALLLAVYSLGLGIPFLIAALFSGAFMRFLSRFRVHLGRVEKAIGGLLVIAGVLFLTGGMQASAYWILETFPALQKLG</sequence>
<dbReference type="Proteomes" id="UP000262379">
    <property type="component" value="Unassembled WGS sequence"/>
</dbReference>
<evidence type="ECO:0000256" key="5">
    <source>
        <dbReference type="ARBA" id="ARBA00022989"/>
    </source>
</evidence>
<name>A0A371XDJ7_9HYPH</name>
<comment type="caution">
    <text evidence="9">The sequence shown here is derived from an EMBL/GenBank/DDBJ whole genome shotgun (WGS) entry which is preliminary data.</text>
</comment>
<evidence type="ECO:0000256" key="4">
    <source>
        <dbReference type="ARBA" id="ARBA00022748"/>
    </source>
</evidence>
<dbReference type="GO" id="GO:0017004">
    <property type="term" value="P:cytochrome complex assembly"/>
    <property type="evidence" value="ECO:0007669"/>
    <property type="project" value="UniProtKB-KW"/>
</dbReference>
<dbReference type="Pfam" id="PF02683">
    <property type="entry name" value="DsbD_TM"/>
    <property type="match status" value="1"/>
</dbReference>
<dbReference type="GO" id="GO:0016020">
    <property type="term" value="C:membrane"/>
    <property type="evidence" value="ECO:0007669"/>
    <property type="project" value="UniProtKB-SubCell"/>
</dbReference>
<keyword evidence="10" id="KW-1185">Reference proteome</keyword>
<dbReference type="EMBL" id="QURN01000008">
    <property type="protein sequence ID" value="RFC67298.1"/>
    <property type="molecule type" value="Genomic_DNA"/>
</dbReference>
<feature type="transmembrane region" description="Helical" evidence="7">
    <location>
        <begin position="62"/>
        <end position="86"/>
    </location>
</feature>
<dbReference type="InterPro" id="IPR051790">
    <property type="entry name" value="Cytochrome_c-biogenesis_DsbD"/>
</dbReference>
<comment type="similarity">
    <text evidence="2">Belongs to the DsbD family.</text>
</comment>
<organism evidence="9 10">
    <name type="scientific">Mesorhizobium denitrificans</name>
    <dbReference type="NCBI Taxonomy" id="2294114"/>
    <lineage>
        <taxon>Bacteria</taxon>
        <taxon>Pseudomonadati</taxon>
        <taxon>Pseudomonadota</taxon>
        <taxon>Alphaproteobacteria</taxon>
        <taxon>Hyphomicrobiales</taxon>
        <taxon>Phyllobacteriaceae</taxon>
        <taxon>Mesorhizobium</taxon>
    </lineage>
</organism>
<evidence type="ECO:0000256" key="1">
    <source>
        <dbReference type="ARBA" id="ARBA00004141"/>
    </source>
</evidence>
<evidence type="ECO:0000256" key="7">
    <source>
        <dbReference type="SAM" id="Phobius"/>
    </source>
</evidence>
<keyword evidence="4" id="KW-0201">Cytochrome c-type biogenesis</keyword>
<evidence type="ECO:0000313" key="9">
    <source>
        <dbReference type="EMBL" id="RFC67298.1"/>
    </source>
</evidence>
<dbReference type="PANTHER" id="PTHR31272">
    <property type="entry name" value="CYTOCHROME C-TYPE BIOGENESIS PROTEIN HI_1454-RELATED"/>
    <property type="match status" value="1"/>
</dbReference>
<accession>A0A371XDJ7</accession>
<feature type="transmembrane region" description="Helical" evidence="7">
    <location>
        <begin position="92"/>
        <end position="112"/>
    </location>
</feature>
<keyword evidence="5 7" id="KW-1133">Transmembrane helix</keyword>
<feature type="domain" description="Cytochrome C biogenesis protein transmembrane" evidence="8">
    <location>
        <begin position="9"/>
        <end position="210"/>
    </location>
</feature>
<dbReference type="PANTHER" id="PTHR31272:SF4">
    <property type="entry name" value="CYTOCHROME C-TYPE BIOGENESIS PROTEIN HI_1454-RELATED"/>
    <property type="match status" value="1"/>
</dbReference>
<evidence type="ECO:0000256" key="6">
    <source>
        <dbReference type="ARBA" id="ARBA00023136"/>
    </source>
</evidence>
<dbReference type="RefSeq" id="WP_116624172.1">
    <property type="nucleotide sequence ID" value="NZ_QURN01000008.1"/>
</dbReference>
<keyword evidence="6 7" id="KW-0472">Membrane</keyword>
<evidence type="ECO:0000256" key="2">
    <source>
        <dbReference type="ARBA" id="ARBA00006143"/>
    </source>
</evidence>
<reference evidence="10" key="1">
    <citation type="submission" date="2018-08" db="EMBL/GenBank/DDBJ databases">
        <authorList>
            <person name="Im W.T."/>
        </authorList>
    </citation>
    <scope>NUCLEOTIDE SEQUENCE [LARGE SCALE GENOMIC DNA]</scope>
    <source>
        <strain evidence="10">LA-28</strain>
    </source>
</reference>
<dbReference type="InterPro" id="IPR003834">
    <property type="entry name" value="Cyt_c_assmbl_TM_dom"/>
</dbReference>
<feature type="transmembrane region" description="Helical" evidence="7">
    <location>
        <begin position="212"/>
        <end position="237"/>
    </location>
</feature>
<evidence type="ECO:0000256" key="3">
    <source>
        <dbReference type="ARBA" id="ARBA00022692"/>
    </source>
</evidence>
<gene>
    <name evidence="9" type="ORF">DY251_12140</name>
</gene>
<evidence type="ECO:0000313" key="10">
    <source>
        <dbReference type="Proteomes" id="UP000262379"/>
    </source>
</evidence>
<proteinExistence type="inferred from homology"/>
<feature type="transmembrane region" description="Helical" evidence="7">
    <location>
        <begin position="133"/>
        <end position="154"/>
    </location>
</feature>
<dbReference type="AlphaFoldDB" id="A0A371XDJ7"/>
<keyword evidence="3 7" id="KW-0812">Transmembrane</keyword>
<evidence type="ECO:0000259" key="8">
    <source>
        <dbReference type="Pfam" id="PF02683"/>
    </source>
</evidence>
<feature type="transmembrane region" description="Helical" evidence="7">
    <location>
        <begin position="174"/>
        <end position="200"/>
    </location>
</feature>